<organism evidence="1 2">
    <name type="scientific">Lentinus brumalis</name>
    <dbReference type="NCBI Taxonomy" id="2498619"/>
    <lineage>
        <taxon>Eukaryota</taxon>
        <taxon>Fungi</taxon>
        <taxon>Dikarya</taxon>
        <taxon>Basidiomycota</taxon>
        <taxon>Agaricomycotina</taxon>
        <taxon>Agaricomycetes</taxon>
        <taxon>Polyporales</taxon>
        <taxon>Polyporaceae</taxon>
        <taxon>Lentinus</taxon>
    </lineage>
</organism>
<gene>
    <name evidence="1" type="ORF">OH76DRAFT_1488759</name>
</gene>
<dbReference type="InterPro" id="IPR036047">
    <property type="entry name" value="F-box-like_dom_sf"/>
</dbReference>
<protein>
    <recommendedName>
        <fullName evidence="3">F-box domain-containing protein</fullName>
    </recommendedName>
</protein>
<dbReference type="AlphaFoldDB" id="A0A371CPX5"/>
<dbReference type="SUPFAM" id="SSF81383">
    <property type="entry name" value="F-box domain"/>
    <property type="match status" value="1"/>
</dbReference>
<dbReference type="SUPFAM" id="SSF52047">
    <property type="entry name" value="RNI-like"/>
    <property type="match status" value="1"/>
</dbReference>
<evidence type="ECO:0000313" key="2">
    <source>
        <dbReference type="Proteomes" id="UP000256964"/>
    </source>
</evidence>
<accession>A0A371CPX5</accession>
<keyword evidence="2" id="KW-1185">Reference proteome</keyword>
<evidence type="ECO:0008006" key="3">
    <source>
        <dbReference type="Google" id="ProtNLM"/>
    </source>
</evidence>
<proteinExistence type="predicted"/>
<dbReference type="EMBL" id="KZ857487">
    <property type="protein sequence ID" value="RDX42321.1"/>
    <property type="molecule type" value="Genomic_DNA"/>
</dbReference>
<sequence>MQSLECHGPERGGRTLPGEVTDNIIDHLYGDTKTLLATALVCRSWLPASQNNLFYITTCQPPAKGLMEFVAWSSLAQYALAQITILIIESNFREYISGDTQLPAIRVQDVEIAIERLPSLGALILRGVTLTSRIPAGGLYQPSPRRTLEFLKFWMVATADSTFYPILHFLSLFSQVDILDIDNLECTWNPDSAPISSLCLASPNPHALAVNELVLASACLDGRRNGYDGIVHLFHHTQPKWQLKKLMLACNGMQIEEVLGEFLPDCQESLTWLGISTPLCLSPNDTPADSQVSSLRHCHLLETLDLYFTIMPVLPEADIYMFCDQELALNSAILLAAPPTLRMVRITFVDAEKCDSDTIGSLARLSNWGRLDDALCRLEHAEVVCMMAQDFGVVLDNSARTGLLELAFETIGGDSDERMPLLKRVLPMTQASGRLKFQTLSVG</sequence>
<reference evidence="1 2" key="1">
    <citation type="journal article" date="2018" name="Biotechnol. Biofuels">
        <title>Integrative visual omics of the white-rot fungus Polyporus brumalis exposes the biotechnological potential of its oxidative enzymes for delignifying raw plant biomass.</title>
        <authorList>
            <person name="Miyauchi S."/>
            <person name="Rancon A."/>
            <person name="Drula E."/>
            <person name="Hage H."/>
            <person name="Chaduli D."/>
            <person name="Favel A."/>
            <person name="Grisel S."/>
            <person name="Henrissat B."/>
            <person name="Herpoel-Gimbert I."/>
            <person name="Ruiz-Duenas F.J."/>
            <person name="Chevret D."/>
            <person name="Hainaut M."/>
            <person name="Lin J."/>
            <person name="Wang M."/>
            <person name="Pangilinan J."/>
            <person name="Lipzen A."/>
            <person name="Lesage-Meessen L."/>
            <person name="Navarro D."/>
            <person name="Riley R."/>
            <person name="Grigoriev I.V."/>
            <person name="Zhou S."/>
            <person name="Raouche S."/>
            <person name="Rosso M.N."/>
        </authorList>
    </citation>
    <scope>NUCLEOTIDE SEQUENCE [LARGE SCALE GENOMIC DNA]</scope>
    <source>
        <strain evidence="1 2">BRFM 1820</strain>
    </source>
</reference>
<evidence type="ECO:0000313" key="1">
    <source>
        <dbReference type="EMBL" id="RDX42321.1"/>
    </source>
</evidence>
<dbReference type="Proteomes" id="UP000256964">
    <property type="component" value="Unassembled WGS sequence"/>
</dbReference>
<dbReference type="OrthoDB" id="2766082at2759"/>
<name>A0A371CPX5_9APHY</name>